<protein>
    <recommendedName>
        <fullName evidence="3">Alkylmercury lyase</fullName>
    </recommendedName>
</protein>
<organism evidence="1 2">
    <name type="scientific">Ulvibacterium marinum</name>
    <dbReference type="NCBI Taxonomy" id="2419782"/>
    <lineage>
        <taxon>Bacteria</taxon>
        <taxon>Pseudomonadati</taxon>
        <taxon>Bacteroidota</taxon>
        <taxon>Flavobacteriia</taxon>
        <taxon>Flavobacteriales</taxon>
        <taxon>Flavobacteriaceae</taxon>
        <taxon>Ulvibacterium</taxon>
    </lineage>
</organism>
<comment type="caution">
    <text evidence="1">The sequence shown here is derived from an EMBL/GenBank/DDBJ whole genome shotgun (WGS) entry which is preliminary data.</text>
</comment>
<evidence type="ECO:0008006" key="3">
    <source>
        <dbReference type="Google" id="ProtNLM"/>
    </source>
</evidence>
<evidence type="ECO:0000313" key="2">
    <source>
        <dbReference type="Proteomes" id="UP000276603"/>
    </source>
</evidence>
<name>A0A3B0C643_9FLAO</name>
<dbReference type="SUPFAM" id="SSF160387">
    <property type="entry name" value="NosL/MerB-like"/>
    <property type="match status" value="1"/>
</dbReference>
<dbReference type="Pfam" id="PF03243">
    <property type="entry name" value="MerB"/>
    <property type="match status" value="1"/>
</dbReference>
<dbReference type="InterPro" id="IPR053717">
    <property type="entry name" value="MerB_lyase_sf"/>
</dbReference>
<gene>
    <name evidence="1" type="ORF">D7Z94_08930</name>
</gene>
<dbReference type="AlphaFoldDB" id="A0A3B0C643"/>
<evidence type="ECO:0000313" key="1">
    <source>
        <dbReference type="EMBL" id="RKN81062.1"/>
    </source>
</evidence>
<proteinExistence type="predicted"/>
<sequence>MITNSNLHYTLIKGIIDNGFAPSVEDLSKTLKATKNDIENGLKNLQEYHGIVLHPNEPKVWVIHPFSLAPTNFYVRTKNGEWWGNCAWCSLGVAALLKDDVKITTTIGAETKQIEINIISGEIQEKNYFIHFPIPMKNAWDNVIYTCSNMLVFENEQQIDDWTRKHNISKGDIQPIEKIWNFSQKWYGNHLNPKWKKWTIEEAKEMFREFELNGRIWKLADSTERF</sequence>
<accession>A0A3B0C643</accession>
<dbReference type="RefSeq" id="WP_120711219.1">
    <property type="nucleotide sequence ID" value="NZ_RBCJ01000002.1"/>
</dbReference>
<dbReference type="GO" id="GO:0018836">
    <property type="term" value="F:alkylmercury lyase activity"/>
    <property type="evidence" value="ECO:0007669"/>
    <property type="project" value="InterPro"/>
</dbReference>
<keyword evidence="2" id="KW-1185">Reference proteome</keyword>
<dbReference type="InterPro" id="IPR004927">
    <property type="entry name" value="MerB"/>
</dbReference>
<dbReference type="Proteomes" id="UP000276603">
    <property type="component" value="Unassembled WGS sequence"/>
</dbReference>
<dbReference type="Gene3D" id="3.30.450.410">
    <property type="match status" value="1"/>
</dbReference>
<reference evidence="1 2" key="1">
    <citation type="submission" date="2018-10" db="EMBL/GenBank/DDBJ databases">
        <title>Ulvibacterium marinum gen. nov., sp. nov., a novel marine bacterium of the family Flavobacteriaceae, isolated from a culture of the green alga Ulva prolifera.</title>
        <authorList>
            <person name="Zhang Z."/>
        </authorList>
    </citation>
    <scope>NUCLEOTIDE SEQUENCE [LARGE SCALE GENOMIC DNA]</scope>
    <source>
        <strain evidence="1 2">CCMM003</strain>
    </source>
</reference>
<dbReference type="EMBL" id="RBCJ01000002">
    <property type="protein sequence ID" value="RKN81062.1"/>
    <property type="molecule type" value="Genomic_DNA"/>
</dbReference>
<dbReference type="OrthoDB" id="7185309at2"/>